<organism evidence="2 3">
    <name type="scientific">Goodfellowiella coeruleoviolacea</name>
    <dbReference type="NCBI Taxonomy" id="334858"/>
    <lineage>
        <taxon>Bacteria</taxon>
        <taxon>Bacillati</taxon>
        <taxon>Actinomycetota</taxon>
        <taxon>Actinomycetes</taxon>
        <taxon>Pseudonocardiales</taxon>
        <taxon>Pseudonocardiaceae</taxon>
        <taxon>Goodfellowiella</taxon>
    </lineage>
</organism>
<keyword evidence="3" id="KW-1185">Reference proteome</keyword>
<proteinExistence type="predicted"/>
<dbReference type="RefSeq" id="WP_253770058.1">
    <property type="nucleotide sequence ID" value="NZ_JAMTCK010000004.1"/>
</dbReference>
<evidence type="ECO:0000256" key="1">
    <source>
        <dbReference type="SAM" id="SignalP"/>
    </source>
</evidence>
<evidence type="ECO:0000313" key="2">
    <source>
        <dbReference type="EMBL" id="MCP2165370.1"/>
    </source>
</evidence>
<sequence>MGWATREAGASGWAALALLAVLTALTGCAAPEQQVDTVGQDVWSQVRTLQLVVRADRRVDGITTPLDVAVTEAGEGLADAERQARDLPAGTARRAELLAVIGRARAAVGQLRGAIQHRDTSGVDQVEHTLGALAGQLDALGVSR</sequence>
<comment type="caution">
    <text evidence="2">The sequence shown here is derived from an EMBL/GenBank/DDBJ whole genome shotgun (WGS) entry which is preliminary data.</text>
</comment>
<name>A0AAE3GC26_9PSEU</name>
<dbReference type="EMBL" id="JAMTCK010000004">
    <property type="protein sequence ID" value="MCP2165370.1"/>
    <property type="molecule type" value="Genomic_DNA"/>
</dbReference>
<reference evidence="2" key="1">
    <citation type="submission" date="2022-06" db="EMBL/GenBank/DDBJ databases">
        <title>Genomic Encyclopedia of Archaeal and Bacterial Type Strains, Phase II (KMG-II): from individual species to whole genera.</title>
        <authorList>
            <person name="Goeker M."/>
        </authorList>
    </citation>
    <scope>NUCLEOTIDE SEQUENCE</scope>
    <source>
        <strain evidence="2">DSM 43935</strain>
    </source>
</reference>
<protein>
    <recommendedName>
        <fullName evidence="4">DUF4349 domain-containing protein</fullName>
    </recommendedName>
</protein>
<feature type="signal peptide" evidence="1">
    <location>
        <begin position="1"/>
        <end position="29"/>
    </location>
</feature>
<evidence type="ECO:0008006" key="4">
    <source>
        <dbReference type="Google" id="ProtNLM"/>
    </source>
</evidence>
<keyword evidence="1" id="KW-0732">Signal</keyword>
<feature type="chain" id="PRO_5041943558" description="DUF4349 domain-containing protein" evidence="1">
    <location>
        <begin position="30"/>
        <end position="144"/>
    </location>
</feature>
<gene>
    <name evidence="2" type="ORF">LX83_002219</name>
</gene>
<dbReference type="AlphaFoldDB" id="A0AAE3GC26"/>
<accession>A0AAE3GC26</accession>
<evidence type="ECO:0000313" key="3">
    <source>
        <dbReference type="Proteomes" id="UP001206128"/>
    </source>
</evidence>
<dbReference type="PROSITE" id="PS51257">
    <property type="entry name" value="PROKAR_LIPOPROTEIN"/>
    <property type="match status" value="1"/>
</dbReference>
<dbReference type="Proteomes" id="UP001206128">
    <property type="component" value="Unassembled WGS sequence"/>
</dbReference>